<dbReference type="InterPro" id="IPR050153">
    <property type="entry name" value="Metal_Ion_Import_ABC"/>
</dbReference>
<organism evidence="6 7">
    <name type="scientific">Pseudanabaena cinerea FACHB-1277</name>
    <dbReference type="NCBI Taxonomy" id="2949581"/>
    <lineage>
        <taxon>Bacteria</taxon>
        <taxon>Bacillati</taxon>
        <taxon>Cyanobacteriota</taxon>
        <taxon>Cyanophyceae</taxon>
        <taxon>Pseudanabaenales</taxon>
        <taxon>Pseudanabaenaceae</taxon>
        <taxon>Pseudanabaena</taxon>
        <taxon>Pseudanabaena cinerea</taxon>
    </lineage>
</organism>
<gene>
    <name evidence="6" type="ORF">H6F44_19650</name>
</gene>
<evidence type="ECO:0000256" key="3">
    <source>
        <dbReference type="ARBA" id="ARBA00022741"/>
    </source>
</evidence>
<dbReference type="PROSITE" id="PS50893">
    <property type="entry name" value="ABC_TRANSPORTER_2"/>
    <property type="match status" value="1"/>
</dbReference>
<dbReference type="CDD" id="cd03235">
    <property type="entry name" value="ABC_Metallic_Cations"/>
    <property type="match status" value="1"/>
</dbReference>
<evidence type="ECO:0000256" key="1">
    <source>
        <dbReference type="ARBA" id="ARBA00005417"/>
    </source>
</evidence>
<dbReference type="PANTHER" id="PTHR42734">
    <property type="entry name" value="METAL TRANSPORT SYSTEM ATP-BINDING PROTEIN TM_0124-RELATED"/>
    <property type="match status" value="1"/>
</dbReference>
<reference evidence="6" key="1">
    <citation type="journal article" date="2015" name="ISME J.">
        <title>Draft Genome Sequence of Streptomyces incarnatus NRRL8089, which Produces the Nucleoside Antibiotic Sinefungin.</title>
        <authorList>
            <person name="Oshima K."/>
            <person name="Hattori M."/>
            <person name="Shimizu H."/>
            <person name="Fukuda K."/>
            <person name="Nemoto M."/>
            <person name="Inagaki K."/>
            <person name="Tamura T."/>
        </authorList>
    </citation>
    <scope>NUCLEOTIDE SEQUENCE</scope>
    <source>
        <strain evidence="6">FACHB-1277</strain>
    </source>
</reference>
<keyword evidence="2" id="KW-0813">Transport</keyword>
<evidence type="ECO:0000259" key="5">
    <source>
        <dbReference type="PROSITE" id="PS50893"/>
    </source>
</evidence>
<dbReference type="Pfam" id="PF00005">
    <property type="entry name" value="ABC_tran"/>
    <property type="match status" value="1"/>
</dbReference>
<sequence>MLEVEHLAVSYHDVNAVEDVSFAIASGQMVAVIGPNGAGKSTVFKAILGLVPASSGHMRYRSRSLHRQLRTVAYVPQRSQVDWDFPVTVWGAVMMARTRHRNWLGWIKKSGCHCESIVKSALQRVGIWELRDRQIGELSGGQQQRVFLARAIAQEAELLFFDEPFVGVDKKTEAVIFDVFAELKSQSKILLVITHDLGSNLDNYDRLLLMNKELIADGDRDTVITSQNIKRAYGDSVILMQKELT</sequence>
<dbReference type="SMART" id="SM00382">
    <property type="entry name" value="AAA"/>
    <property type="match status" value="1"/>
</dbReference>
<proteinExistence type="inferred from homology"/>
<feature type="domain" description="ABC transporter" evidence="5">
    <location>
        <begin position="2"/>
        <end position="237"/>
    </location>
</feature>
<dbReference type="SUPFAM" id="SSF52540">
    <property type="entry name" value="P-loop containing nucleoside triphosphate hydrolases"/>
    <property type="match status" value="1"/>
</dbReference>
<dbReference type="InterPro" id="IPR017871">
    <property type="entry name" value="ABC_transporter-like_CS"/>
</dbReference>
<dbReference type="InterPro" id="IPR027417">
    <property type="entry name" value="P-loop_NTPase"/>
</dbReference>
<protein>
    <submittedName>
        <fullName evidence="6">Metal ABC transporter ATP-binding protein</fullName>
    </submittedName>
</protein>
<comment type="similarity">
    <text evidence="1">Belongs to the ABC transporter superfamily.</text>
</comment>
<dbReference type="AlphaFoldDB" id="A0A926Z848"/>
<accession>A0A926Z848</accession>
<evidence type="ECO:0000256" key="4">
    <source>
        <dbReference type="ARBA" id="ARBA00022840"/>
    </source>
</evidence>
<evidence type="ECO:0000256" key="2">
    <source>
        <dbReference type="ARBA" id="ARBA00022448"/>
    </source>
</evidence>
<dbReference type="EMBL" id="JACJPY010000096">
    <property type="protein sequence ID" value="MBD2152313.1"/>
    <property type="molecule type" value="Genomic_DNA"/>
</dbReference>
<dbReference type="Proteomes" id="UP000631421">
    <property type="component" value="Unassembled WGS sequence"/>
</dbReference>
<dbReference type="GO" id="GO:0005524">
    <property type="term" value="F:ATP binding"/>
    <property type="evidence" value="ECO:0007669"/>
    <property type="project" value="UniProtKB-KW"/>
</dbReference>
<dbReference type="GO" id="GO:0016887">
    <property type="term" value="F:ATP hydrolysis activity"/>
    <property type="evidence" value="ECO:0007669"/>
    <property type="project" value="InterPro"/>
</dbReference>
<keyword evidence="7" id="KW-1185">Reference proteome</keyword>
<dbReference type="PANTHER" id="PTHR42734:SF5">
    <property type="entry name" value="IRON TRANSPORT SYSTEM ATP-BINDING PROTEIN HI_0361-RELATED"/>
    <property type="match status" value="1"/>
</dbReference>
<keyword evidence="4 6" id="KW-0067">ATP-binding</keyword>
<keyword evidence="3" id="KW-0547">Nucleotide-binding</keyword>
<dbReference type="Gene3D" id="3.40.50.300">
    <property type="entry name" value="P-loop containing nucleotide triphosphate hydrolases"/>
    <property type="match status" value="1"/>
</dbReference>
<evidence type="ECO:0000313" key="7">
    <source>
        <dbReference type="Proteomes" id="UP000631421"/>
    </source>
</evidence>
<dbReference type="InterPro" id="IPR003593">
    <property type="entry name" value="AAA+_ATPase"/>
</dbReference>
<evidence type="ECO:0000313" key="6">
    <source>
        <dbReference type="EMBL" id="MBD2152313.1"/>
    </source>
</evidence>
<comment type="caution">
    <text evidence="6">The sequence shown here is derived from an EMBL/GenBank/DDBJ whole genome shotgun (WGS) entry which is preliminary data.</text>
</comment>
<reference evidence="6" key="2">
    <citation type="submission" date="2020-08" db="EMBL/GenBank/DDBJ databases">
        <authorList>
            <person name="Chen M."/>
            <person name="Teng W."/>
            <person name="Zhao L."/>
            <person name="Hu C."/>
            <person name="Zhou Y."/>
            <person name="Han B."/>
            <person name="Song L."/>
            <person name="Shu W."/>
        </authorList>
    </citation>
    <scope>NUCLEOTIDE SEQUENCE</scope>
    <source>
        <strain evidence="6">FACHB-1277</strain>
    </source>
</reference>
<dbReference type="RefSeq" id="WP_190352722.1">
    <property type="nucleotide sequence ID" value="NZ_JACJPY010000096.1"/>
</dbReference>
<name>A0A926Z848_9CYAN</name>
<dbReference type="InterPro" id="IPR003439">
    <property type="entry name" value="ABC_transporter-like_ATP-bd"/>
</dbReference>
<dbReference type="PROSITE" id="PS00211">
    <property type="entry name" value="ABC_TRANSPORTER_1"/>
    <property type="match status" value="1"/>
</dbReference>